<reference evidence="1 2" key="1">
    <citation type="journal article" date="2016" name="Nat. Commun.">
        <title>Thousands of microbial genomes shed light on interconnected biogeochemical processes in an aquifer system.</title>
        <authorList>
            <person name="Anantharaman K."/>
            <person name="Brown C.T."/>
            <person name="Hug L.A."/>
            <person name="Sharon I."/>
            <person name="Castelle C.J."/>
            <person name="Probst A.J."/>
            <person name="Thomas B.C."/>
            <person name="Singh A."/>
            <person name="Wilkins M.J."/>
            <person name="Karaoz U."/>
            <person name="Brodie E.L."/>
            <person name="Williams K.H."/>
            <person name="Hubbard S.S."/>
            <person name="Banfield J.F."/>
        </authorList>
    </citation>
    <scope>NUCLEOTIDE SEQUENCE [LARGE SCALE GENOMIC DNA]</scope>
</reference>
<organism evidence="1 2">
    <name type="scientific">Candidatus Terrybacteria bacterium RIFCSPLOWO2_01_FULL_58_14</name>
    <dbReference type="NCBI Taxonomy" id="1802369"/>
    <lineage>
        <taxon>Bacteria</taxon>
        <taxon>Candidatus Terryibacteriota</taxon>
    </lineage>
</organism>
<dbReference type="Proteomes" id="UP000177865">
    <property type="component" value="Unassembled WGS sequence"/>
</dbReference>
<name>A0A1G2Q2T0_9BACT</name>
<comment type="caution">
    <text evidence="1">The sequence shown here is derived from an EMBL/GenBank/DDBJ whole genome shotgun (WGS) entry which is preliminary data.</text>
</comment>
<accession>A0A1G2Q2T0</accession>
<evidence type="ECO:0000313" key="2">
    <source>
        <dbReference type="Proteomes" id="UP000177865"/>
    </source>
</evidence>
<dbReference type="AlphaFoldDB" id="A0A1G2Q2T0"/>
<dbReference type="EMBL" id="MHSZ01000001">
    <property type="protein sequence ID" value="OHA54151.1"/>
    <property type="molecule type" value="Genomic_DNA"/>
</dbReference>
<proteinExistence type="predicted"/>
<gene>
    <name evidence="1" type="ORF">A2991_02665</name>
</gene>
<protein>
    <submittedName>
        <fullName evidence="1">Uncharacterized protein</fullName>
    </submittedName>
</protein>
<sequence>MYVIALAAVLGVLWWGFGFLQRQDEGGDEKDAQRDFFIDERGEVPPPGEQEALEPGGEAEDVRTEVIDAVEARTSPDLLPGALGTGGAIERFWFASDREVYVEYRRSGSGIADRMAFLTAAGSGGGLALERKSLYGLGDATWELIEGEEALFVKPQRDLYERDASGQWVKRN</sequence>
<evidence type="ECO:0000313" key="1">
    <source>
        <dbReference type="EMBL" id="OHA54151.1"/>
    </source>
</evidence>